<keyword evidence="2" id="KW-0732">Signal</keyword>
<reference evidence="3" key="1">
    <citation type="submission" date="2021-04" db="EMBL/GenBank/DDBJ databases">
        <title>Characterizing Neisseria spp. as novel respiratory pathobionts in bronchiectasis.</title>
        <authorList>
            <person name="Li L."/>
            <person name="Mac Aogain M."/>
            <person name="Xu T."/>
            <person name="Jaggi T.K."/>
            <person name="Chan L.Y."/>
            <person name="Keir H.R."/>
            <person name="Dicker A.J."/>
            <person name="Qu J."/>
            <person name="Liu Y."/>
            <person name="Chen H.S."/>
            <person name="Koh M.S."/>
            <person name="Ong T.H."/>
            <person name="Lim A.Y.H."/>
            <person name="Abisheganaden J."/>
            <person name="Low T.B."/>
            <person name="Oliver B.G."/>
            <person name="Tan N.S."/>
            <person name="Fang M."/>
            <person name="Chalmers J.D."/>
            <person name="Chotirmall S.H."/>
        </authorList>
    </citation>
    <scope>NUCLEOTIDE SEQUENCE</scope>
    <source>
        <strain evidence="3">TT0077</strain>
    </source>
</reference>
<feature type="transmembrane region" description="Helical" evidence="1">
    <location>
        <begin position="76"/>
        <end position="97"/>
    </location>
</feature>
<feature type="chain" id="PRO_5040910306" description="Conjugal transfer protein TrbC" evidence="2">
    <location>
        <begin position="31"/>
        <end position="106"/>
    </location>
</feature>
<sequence>MMMNYIKKAVTNTQTVATVALLAMAQTVLADGFSEVSSMAVTIRTGIYTIVGIVATLCLLWQMAQGFGGRKTWGDILETCLWIVGAGGAIVIATWLFTKGGSLSLS</sequence>
<name>A0A9X9N144_NEISU</name>
<accession>A0A9X9N144</accession>
<keyword evidence="1" id="KW-0812">Transmembrane</keyword>
<dbReference type="RefSeq" id="WP_254324176.1">
    <property type="nucleotide sequence ID" value="NZ_CP073115.1"/>
</dbReference>
<proteinExistence type="predicted"/>
<evidence type="ECO:0008006" key="5">
    <source>
        <dbReference type="Google" id="ProtNLM"/>
    </source>
</evidence>
<evidence type="ECO:0000256" key="2">
    <source>
        <dbReference type="SAM" id="SignalP"/>
    </source>
</evidence>
<feature type="transmembrane region" description="Helical" evidence="1">
    <location>
        <begin position="46"/>
        <end position="64"/>
    </location>
</feature>
<dbReference type="AlphaFoldDB" id="A0A9X9N144"/>
<gene>
    <name evidence="3" type="ORF">KCG54_10835</name>
</gene>
<evidence type="ECO:0000256" key="1">
    <source>
        <dbReference type="SAM" id="Phobius"/>
    </source>
</evidence>
<protein>
    <recommendedName>
        <fullName evidence="5">Conjugal transfer protein TrbC</fullName>
    </recommendedName>
</protein>
<keyword evidence="1" id="KW-1133">Transmembrane helix</keyword>
<dbReference type="EMBL" id="CP073115">
    <property type="protein sequence ID" value="UTG69634.1"/>
    <property type="molecule type" value="Genomic_DNA"/>
</dbReference>
<evidence type="ECO:0000313" key="4">
    <source>
        <dbReference type="Proteomes" id="UP001057296"/>
    </source>
</evidence>
<dbReference type="Proteomes" id="UP001057296">
    <property type="component" value="Chromosome"/>
</dbReference>
<feature type="signal peptide" evidence="2">
    <location>
        <begin position="1"/>
        <end position="30"/>
    </location>
</feature>
<evidence type="ECO:0000313" key="3">
    <source>
        <dbReference type="EMBL" id="UTG69634.1"/>
    </source>
</evidence>
<keyword evidence="1" id="KW-0472">Membrane</keyword>
<organism evidence="3 4">
    <name type="scientific">Neisseria subflava</name>
    <dbReference type="NCBI Taxonomy" id="28449"/>
    <lineage>
        <taxon>Bacteria</taxon>
        <taxon>Pseudomonadati</taxon>
        <taxon>Pseudomonadota</taxon>
        <taxon>Betaproteobacteria</taxon>
        <taxon>Neisseriales</taxon>
        <taxon>Neisseriaceae</taxon>
        <taxon>Neisseria</taxon>
    </lineage>
</organism>